<evidence type="ECO:0000256" key="2">
    <source>
        <dbReference type="ARBA" id="ARBA00023209"/>
    </source>
</evidence>
<dbReference type="GO" id="GO:0005737">
    <property type="term" value="C:cytoplasm"/>
    <property type="evidence" value="ECO:0007669"/>
    <property type="project" value="TreeGrafter"/>
</dbReference>
<evidence type="ECO:0000313" key="9">
    <source>
        <dbReference type="Proteomes" id="UP000694416"/>
    </source>
</evidence>
<dbReference type="GO" id="GO:0006646">
    <property type="term" value="P:phosphatidylethanolamine biosynthetic process"/>
    <property type="evidence" value="ECO:0007669"/>
    <property type="project" value="TreeGrafter"/>
</dbReference>
<dbReference type="PANTHER" id="PTHR22603">
    <property type="entry name" value="CHOLINE/ETHANOALAMINE KINASE"/>
    <property type="match status" value="1"/>
</dbReference>
<reference evidence="8" key="2">
    <citation type="submission" date="2025-09" db="UniProtKB">
        <authorList>
            <consortium name="Ensembl"/>
        </authorList>
    </citation>
    <scope>IDENTIFICATION</scope>
</reference>
<evidence type="ECO:0000256" key="7">
    <source>
        <dbReference type="SAM" id="MobiDB-lite"/>
    </source>
</evidence>
<evidence type="ECO:0000256" key="3">
    <source>
        <dbReference type="ARBA" id="ARBA00023264"/>
    </source>
</evidence>
<evidence type="ECO:0000313" key="8">
    <source>
        <dbReference type="Ensembl" id="ENSPTEP00000002276.1"/>
    </source>
</evidence>
<dbReference type="EC" id="2.7.1.82" evidence="6"/>
<feature type="compositionally biased region" description="Acidic residues" evidence="7">
    <location>
        <begin position="230"/>
        <end position="242"/>
    </location>
</feature>
<evidence type="ECO:0000256" key="5">
    <source>
        <dbReference type="ARBA" id="ARBA00038211"/>
    </source>
</evidence>
<evidence type="ECO:0000256" key="1">
    <source>
        <dbReference type="ARBA" id="ARBA00022516"/>
    </source>
</evidence>
<reference evidence="8" key="1">
    <citation type="submission" date="2025-08" db="UniProtKB">
        <authorList>
            <consortium name="Ensembl"/>
        </authorList>
    </citation>
    <scope>IDENTIFICATION</scope>
</reference>
<evidence type="ECO:0000256" key="4">
    <source>
        <dbReference type="ARBA" id="ARBA00037883"/>
    </source>
</evidence>
<feature type="region of interest" description="Disordered" evidence="7">
    <location>
        <begin position="228"/>
        <end position="282"/>
    </location>
</feature>
<dbReference type="CDD" id="cd05157">
    <property type="entry name" value="ETNK_euk"/>
    <property type="match status" value="1"/>
</dbReference>
<keyword evidence="3" id="KW-1208">Phospholipid metabolism</keyword>
<dbReference type="AlphaFoldDB" id="A0A8C9GBP5"/>
<organism evidence="8 9">
    <name type="scientific">Piliocolobus tephrosceles</name>
    <name type="common">Ugandan red Colobus</name>
    <dbReference type="NCBI Taxonomy" id="591936"/>
    <lineage>
        <taxon>Eukaryota</taxon>
        <taxon>Metazoa</taxon>
        <taxon>Chordata</taxon>
        <taxon>Craniata</taxon>
        <taxon>Vertebrata</taxon>
        <taxon>Euteleostomi</taxon>
        <taxon>Mammalia</taxon>
        <taxon>Eutheria</taxon>
        <taxon>Euarchontoglires</taxon>
        <taxon>Primates</taxon>
        <taxon>Haplorrhini</taxon>
        <taxon>Catarrhini</taxon>
        <taxon>Cercopithecidae</taxon>
        <taxon>Colobinae</taxon>
        <taxon>Piliocolobus</taxon>
    </lineage>
</organism>
<comment type="pathway">
    <text evidence="4">Phospholipid metabolism; phosphatidylethanolamine biosynthesis; phosphatidylethanolamine from ethanolamine: step 1/3.</text>
</comment>
<dbReference type="Proteomes" id="UP000694416">
    <property type="component" value="Unplaced"/>
</dbReference>
<keyword evidence="1" id="KW-0444">Lipid biosynthesis</keyword>
<keyword evidence="2" id="KW-0594">Phospholipid biosynthesis</keyword>
<accession>A0A8C9GBP5</accession>
<proteinExistence type="inferred from homology"/>
<dbReference type="Ensembl" id="ENSPTET00000003517.1">
    <property type="protein sequence ID" value="ENSPTEP00000002276.1"/>
    <property type="gene ID" value="ENSPTEG00000002679.1"/>
</dbReference>
<keyword evidence="9" id="KW-1185">Reference proteome</keyword>
<dbReference type="GO" id="GO:0004305">
    <property type="term" value="F:ethanolamine kinase activity"/>
    <property type="evidence" value="ECO:0007669"/>
    <property type="project" value="UniProtKB-EC"/>
</dbReference>
<protein>
    <recommendedName>
        <fullName evidence="6">ethanolamine kinase</fullName>
        <ecNumber evidence="6">2.7.1.82</ecNumber>
    </recommendedName>
</protein>
<dbReference type="Gene3D" id="3.30.200.20">
    <property type="entry name" value="Phosphorylase Kinase, domain 1"/>
    <property type="match status" value="1"/>
</dbReference>
<dbReference type="PANTHER" id="PTHR22603:SF66">
    <property type="entry name" value="ETHANOLAMINE KINASE"/>
    <property type="match status" value="1"/>
</dbReference>
<dbReference type="Pfam" id="PF01633">
    <property type="entry name" value="Choline_kinase"/>
    <property type="match status" value="1"/>
</dbReference>
<name>A0A8C9GBP5_9PRIM</name>
<dbReference type="SUPFAM" id="SSF56112">
    <property type="entry name" value="Protein kinase-like (PK-like)"/>
    <property type="match status" value="1"/>
</dbReference>
<evidence type="ECO:0000256" key="6">
    <source>
        <dbReference type="ARBA" id="ARBA00038874"/>
    </source>
</evidence>
<feature type="compositionally biased region" description="Basic residues" evidence="7">
    <location>
        <begin position="261"/>
        <end position="282"/>
    </location>
</feature>
<dbReference type="InterPro" id="IPR011009">
    <property type="entry name" value="Kinase-like_dom_sf"/>
</dbReference>
<sequence>MMDENEHDESGKHKETINIEHITTRSDEFNCNPLKITLNLKSNDYSQITEHKNKQGVEPLTEDDFKGRSVDEIMKKYINNVFANKHVLYLYCKYVMLYYGKELINEKKIDCLFFEKINGGITNILVKVECKEEKKKYLIRLYGPKTNEIINREREQIISSILYDKNISKQIYVFFVNGRIEEYVEGYALSKEEIKSSFFQKEIAINLKKLHDIDLNDVLYKNLQHAQHLEEEEEDKDEEEENNYTSGCRYNNKNNHDKNKHDKNKHDKNKHDKNKHDKNKHDKNKHVSFLWSTIWKYYNVLNEERNKHTSFDSKLNILKLIDFDMLKDLIKHIEKLCNNKKSPIVLSHCDLLSSNIINTKNNTIYFIDFEYSCPMERAFDIANHFNEYAGFACEWSLLPNNKEEYYFIKNYLNTQDKTLINQLIDEIQPFYLASHITWGLWALLQAIHSPIDFDFTNYGITRLTASCLPIFRSKVLSFNKCE</sequence>
<comment type="similarity">
    <text evidence="5">Belongs to the choline/ethanolamine kinase family.</text>
</comment>
<dbReference type="Gene3D" id="3.90.1200.10">
    <property type="match status" value="1"/>
</dbReference>
<keyword evidence="2" id="KW-0443">Lipid metabolism</keyword>